<dbReference type="EMBL" id="NJAI01000009">
    <property type="protein sequence ID" value="PHM52401.1"/>
    <property type="molecule type" value="Genomic_DNA"/>
</dbReference>
<evidence type="ECO:0008006" key="4">
    <source>
        <dbReference type="Google" id="ProtNLM"/>
    </source>
</evidence>
<proteinExistence type="predicted"/>
<protein>
    <recommendedName>
        <fullName evidence="4">HK97 gp10 family phage protein</fullName>
    </recommendedName>
</protein>
<keyword evidence="1" id="KW-0614">Plasmid</keyword>
<evidence type="ECO:0000313" key="1">
    <source>
        <dbReference type="EMBL" id="ARD69570.1"/>
    </source>
</evidence>
<name>A0A1V0M3V2_XENHO</name>
<accession>A0A1V0M3V2</accession>
<dbReference type="Proteomes" id="UP000225433">
    <property type="component" value="Unassembled WGS sequence"/>
</dbReference>
<reference evidence="2 3" key="2">
    <citation type="journal article" date="2017" name="Nat. Microbiol.">
        <title>Natural product diversity associated with the nematode symbionts Photorhabdus and Xenorhabdus.</title>
        <authorList>
            <person name="Tobias N.J."/>
            <person name="Wolff H."/>
            <person name="Djahanschiri B."/>
            <person name="Grundmann F."/>
            <person name="Kronenwerth M."/>
            <person name="Shi Y.M."/>
            <person name="Simonyi S."/>
            <person name="Grun P."/>
            <person name="Shapiro-Ilan D."/>
            <person name="Pidot S.J."/>
            <person name="Stinear T.P."/>
            <person name="Ebersberger I."/>
            <person name="Bode H.B."/>
        </authorList>
    </citation>
    <scope>NUCLEOTIDE SEQUENCE [LARGE SCALE GENOMIC DNA]</scope>
    <source>
        <strain evidence="2 3">DSM 17903</strain>
    </source>
</reference>
<geneLocation type="plasmid" evidence="1">
    <name>unnamed1</name>
</geneLocation>
<sequence>MGLSVNIGSFKRAQERLTHSQNALKRNLLNELRKMAHTMEKYSRAMSPRETGSLERSIFSRVVNSKNETHVNLYVSENTMREGVNNKGKFVRRVPVGRYADYMHDGQYRLGRLSRQKQLQSYALGARVKVGTGFIERAGNVVWKRYRNDLKDAGIRAGFGRGRWN</sequence>
<dbReference type="AlphaFoldDB" id="A0A1V0M3V2"/>
<dbReference type="RefSeq" id="WP_099139912.1">
    <property type="nucleotide sequence ID" value="NZ_CAWNQJ010000123.1"/>
</dbReference>
<evidence type="ECO:0000313" key="3">
    <source>
        <dbReference type="Proteomes" id="UP000225433"/>
    </source>
</evidence>
<gene>
    <name evidence="2" type="ORF">Xhom_04479</name>
</gene>
<reference evidence="1" key="1">
    <citation type="journal article" date="2017" name="J. Invertebr. Pathol.">
        <title>Identification and bacterial characteristics of Xenorhabdus hominickii ANU101 from an entomopathogenic nematode, Steinernema monticolum.</title>
        <authorList>
            <person name="Park Y."/>
            <person name="Kang S."/>
            <person name="Sadekuzzaman M."/>
            <person name="Kim H."/>
            <person name="Jung J.K."/>
            <person name="Kim Y."/>
        </authorList>
    </citation>
    <scope>NUCLEOTIDE SEQUENCE</scope>
    <source>
        <strain evidence="1">ANU101</strain>
        <plasmid evidence="1">unnamed1</plasmid>
    </source>
</reference>
<dbReference type="EMBL" id="KX517798">
    <property type="protein sequence ID" value="ARD69570.1"/>
    <property type="molecule type" value="Genomic_DNA"/>
</dbReference>
<organism evidence="1">
    <name type="scientific">Xenorhabdus hominickii</name>
    <dbReference type="NCBI Taxonomy" id="351679"/>
    <lineage>
        <taxon>Bacteria</taxon>
        <taxon>Pseudomonadati</taxon>
        <taxon>Pseudomonadota</taxon>
        <taxon>Gammaproteobacteria</taxon>
        <taxon>Enterobacterales</taxon>
        <taxon>Morganellaceae</taxon>
        <taxon>Xenorhabdus</taxon>
    </lineage>
</organism>
<evidence type="ECO:0000313" key="2">
    <source>
        <dbReference type="EMBL" id="PHM52401.1"/>
    </source>
</evidence>